<evidence type="ECO:0000256" key="1">
    <source>
        <dbReference type="SAM" id="Phobius"/>
    </source>
</evidence>
<organism evidence="2 3">
    <name type="scientific">Anoxybacillus andreesenii</name>
    <dbReference type="NCBI Taxonomy" id="1325932"/>
    <lineage>
        <taxon>Bacteria</taxon>
        <taxon>Bacillati</taxon>
        <taxon>Bacillota</taxon>
        <taxon>Bacilli</taxon>
        <taxon>Bacillales</taxon>
        <taxon>Anoxybacillaceae</taxon>
        <taxon>Anoxybacillus</taxon>
    </lineage>
</organism>
<keyword evidence="1" id="KW-1133">Transmembrane helix</keyword>
<dbReference type="EMBL" id="JAUSTU010000027">
    <property type="protein sequence ID" value="MDQ0157456.1"/>
    <property type="molecule type" value="Genomic_DNA"/>
</dbReference>
<feature type="transmembrane region" description="Helical" evidence="1">
    <location>
        <begin position="202"/>
        <end position="228"/>
    </location>
</feature>
<accession>A0ABT9V930</accession>
<keyword evidence="1" id="KW-0812">Transmembrane</keyword>
<dbReference type="Proteomes" id="UP001231362">
    <property type="component" value="Unassembled WGS sequence"/>
</dbReference>
<evidence type="ECO:0000313" key="3">
    <source>
        <dbReference type="Proteomes" id="UP001231362"/>
    </source>
</evidence>
<evidence type="ECO:0000313" key="2">
    <source>
        <dbReference type="EMBL" id="MDQ0157456.1"/>
    </source>
</evidence>
<keyword evidence="3" id="KW-1185">Reference proteome</keyword>
<feature type="transmembrane region" description="Helical" evidence="1">
    <location>
        <begin position="95"/>
        <end position="121"/>
    </location>
</feature>
<gene>
    <name evidence="2" type="ORF">J2S07_003791</name>
</gene>
<feature type="transmembrane region" description="Helical" evidence="1">
    <location>
        <begin position="12"/>
        <end position="36"/>
    </location>
</feature>
<comment type="caution">
    <text evidence="2">The sequence shown here is derived from an EMBL/GenBank/DDBJ whole genome shotgun (WGS) entry which is preliminary data.</text>
</comment>
<proteinExistence type="predicted"/>
<keyword evidence="1" id="KW-0472">Membrane</keyword>
<name>A0ABT9V930_9BACL</name>
<sequence length="241" mass="27817">MRKFFGFQILDAKILLTNLVSFFWTLILPLFSALVLRGTLLDSIETESEIQNYLSWFWIFIIVSSFIYGVGLKLARFRDMGILKTYILISGDKRIFIYAILLNQFIICLMCLMIFSFVMAIVYNLNIVMLLLIPFLLLVCSIPFAFATLLIATINLKHSTLNTIASILIYPGFLMALNTRYSEIEWTDLLNPFNILYTFSQYSSSLFLGNLSLVPFLFLLVYLLIGFVSIRKINLVSRVER</sequence>
<protein>
    <submittedName>
        <fullName evidence="2">ABC-2 type transport system permease protein</fullName>
    </submittedName>
</protein>
<reference evidence="2 3" key="1">
    <citation type="submission" date="2023-07" db="EMBL/GenBank/DDBJ databases">
        <title>Genomic Encyclopedia of Type Strains, Phase IV (KMG-IV): sequencing the most valuable type-strain genomes for metagenomic binning, comparative biology and taxonomic classification.</title>
        <authorList>
            <person name="Goeker M."/>
        </authorList>
    </citation>
    <scope>NUCLEOTIDE SEQUENCE [LARGE SCALE GENOMIC DNA]</scope>
    <source>
        <strain evidence="2 3">DSM 23948</strain>
    </source>
</reference>
<feature type="transmembrane region" description="Helical" evidence="1">
    <location>
        <begin position="127"/>
        <end position="152"/>
    </location>
</feature>
<feature type="transmembrane region" description="Helical" evidence="1">
    <location>
        <begin position="56"/>
        <end position="75"/>
    </location>
</feature>
<feature type="transmembrane region" description="Helical" evidence="1">
    <location>
        <begin position="164"/>
        <end position="182"/>
    </location>
</feature>
<dbReference type="RefSeq" id="WP_307151918.1">
    <property type="nucleotide sequence ID" value="NZ_JAUSTU010000027.1"/>
</dbReference>